<dbReference type="AlphaFoldDB" id="C0XGB9"/>
<dbReference type="EMBL" id="ACGP01000070">
    <property type="protein sequence ID" value="EEI25579.1"/>
    <property type="molecule type" value="Genomic_DNA"/>
</dbReference>
<comment type="caution">
    <text evidence="1">The sequence shown here is derived from an EMBL/GenBank/DDBJ whole genome shotgun (WGS) entry which is preliminary data.</text>
</comment>
<evidence type="ECO:0000313" key="2">
    <source>
        <dbReference type="Proteomes" id="UP000003752"/>
    </source>
</evidence>
<proteinExistence type="predicted"/>
<name>C0XGB9_LENH9</name>
<accession>C0XGB9</accession>
<dbReference type="HOGENOM" id="CLU_3036997_0_0_9"/>
<gene>
    <name evidence="1" type="ORF">HMPREF0519_0280</name>
</gene>
<keyword evidence="2" id="KW-1185">Reference proteome</keyword>
<reference evidence="1 2" key="1">
    <citation type="submission" date="2009-01" db="EMBL/GenBank/DDBJ databases">
        <authorList>
            <person name="Qin X."/>
            <person name="Bachman B."/>
            <person name="Battles P."/>
            <person name="Bell A."/>
            <person name="Bess C."/>
            <person name="Bickham C."/>
            <person name="Chaboub L."/>
            <person name="Chen D."/>
            <person name="Coyle M."/>
            <person name="Deiros D.R."/>
            <person name="Dinh H."/>
            <person name="Forbes L."/>
            <person name="Fowler G."/>
            <person name="Francisco L."/>
            <person name="Fu Q."/>
            <person name="Gubbala S."/>
            <person name="Hale W."/>
            <person name="Han Y."/>
            <person name="Hemphill L."/>
            <person name="Highlander S.K."/>
            <person name="Hirani K."/>
            <person name="Hogues M."/>
            <person name="Jackson L."/>
            <person name="Jakkamsetti A."/>
            <person name="Javaid M."/>
            <person name="Jiang H."/>
            <person name="Korchina V."/>
            <person name="Kovar C."/>
            <person name="Lara F."/>
            <person name="Lee S."/>
            <person name="Mata R."/>
            <person name="Mathew T."/>
            <person name="Moen C."/>
            <person name="Morales K."/>
            <person name="Munidasa M."/>
            <person name="Nazareth L."/>
            <person name="Ngo R."/>
            <person name="Nguyen L."/>
            <person name="Okwuonu G."/>
            <person name="Ongeri F."/>
            <person name="Patil S."/>
            <person name="Petrosino J."/>
            <person name="Pham C."/>
            <person name="Pham P."/>
            <person name="Pu L.-L."/>
            <person name="Puazo M."/>
            <person name="Raj R."/>
            <person name="Reid J."/>
            <person name="Rouhana J."/>
            <person name="Saada N."/>
            <person name="Shang Y."/>
            <person name="Simmons D."/>
            <person name="Thornton R."/>
            <person name="Warren J."/>
            <person name="Weissenberger G."/>
            <person name="Zhang J."/>
            <person name="Zhang L."/>
            <person name="Zhou C."/>
            <person name="Zhu D."/>
            <person name="Muzny D."/>
            <person name="Worley K."/>
            <person name="Gibbs R."/>
        </authorList>
    </citation>
    <scope>NUCLEOTIDE SEQUENCE [LARGE SCALE GENOMIC DNA]</scope>
    <source>
        <strain evidence="2">ATCC 8290 / DSM 20176 / CCUG 30140 / JCM 1155 / KCTC 3500 / NBRC 15886 / NCIMB 8040 / NRRL B-1843 / 9</strain>
    </source>
</reference>
<evidence type="ECO:0000313" key="1">
    <source>
        <dbReference type="EMBL" id="EEI25579.1"/>
    </source>
</evidence>
<organism evidence="1 2">
    <name type="scientific">Lentilactobacillus hilgardii (strain ATCC 8290 / DSM 20176 / CCUG 30140 / JCM 1155 / KCTC 3500 / NBRC 15886 / NCIMB 8040 / NRRL B-1843 / 9)</name>
    <dbReference type="NCBI Taxonomy" id="1423757"/>
    <lineage>
        <taxon>Bacteria</taxon>
        <taxon>Bacillati</taxon>
        <taxon>Bacillota</taxon>
        <taxon>Bacilli</taxon>
        <taxon>Lactobacillales</taxon>
        <taxon>Lactobacillaceae</taxon>
        <taxon>Lentilactobacillus</taxon>
    </lineage>
</organism>
<protein>
    <submittedName>
        <fullName evidence="1">Uncharacterized protein</fullName>
    </submittedName>
</protein>
<dbReference type="Proteomes" id="UP000003752">
    <property type="component" value="Unassembled WGS sequence"/>
</dbReference>
<sequence length="54" mass="6087">LKENGTFIVTVSDLVTLNPNKAVNFPLDSETFPVKELAHVTDLEKVDFVFFFAE</sequence>
<feature type="non-terminal residue" evidence="1">
    <location>
        <position position="1"/>
    </location>
</feature>